<accession>A0A7W3QSD5</accession>
<gene>
    <name evidence="2" type="ORF">HNR61_009230</name>
</gene>
<protein>
    <submittedName>
        <fullName evidence="2">Uncharacterized protein</fullName>
    </submittedName>
</protein>
<feature type="chain" id="PRO_5030510285" evidence="1">
    <location>
        <begin position="25"/>
        <end position="743"/>
    </location>
</feature>
<reference evidence="2 3" key="1">
    <citation type="submission" date="2020-08" db="EMBL/GenBank/DDBJ databases">
        <title>Genomic Encyclopedia of Type Strains, Phase IV (KMG-IV): sequencing the most valuable type-strain genomes for metagenomic binning, comparative biology and taxonomic classification.</title>
        <authorList>
            <person name="Goeker M."/>
        </authorList>
    </citation>
    <scope>NUCLEOTIDE SEQUENCE [LARGE SCALE GENOMIC DNA]</scope>
    <source>
        <strain evidence="2 3">DSM 44197</strain>
    </source>
</reference>
<evidence type="ECO:0000256" key="1">
    <source>
        <dbReference type="SAM" id="SignalP"/>
    </source>
</evidence>
<name>A0A7W3QSD5_ACTNM</name>
<proteinExistence type="predicted"/>
<evidence type="ECO:0000313" key="3">
    <source>
        <dbReference type="Proteomes" id="UP000572680"/>
    </source>
</evidence>
<keyword evidence="3" id="KW-1185">Reference proteome</keyword>
<sequence>MKSLPLTAALTAALAVPTAPLAQAAPEPAATPGAHESRTVTLVTGDRVRVRDGAVAGIDPGPGRDHIAFQQFGAGRDLTVLPSDAASRRLDPRLFTIGGGTAPARRATAADHVLKVEILDREGRPLTAPATVTVVSRDDPGFGTWWISPGEELPVPPGRYAVHTMAGDHRAGGPFLELMDPEVRVDKDTTVTLDGRGARRVRLGVARPTARAVHWATGMTVKAPPGSGFLHKQWISFLPDDAEVHAKVTEPSPDFTFNVRGVFQEPLIRLDVGGGSPFPVDVSYTESRDEEGKASPRLLGTHGLKAVHGGAGEPDDLKDAAGALVVLDLPDGAGATLPERVANVAKAGGRAVLLGDAGEAPSYSGDLALPTLVARGEAAERLRRLAGTAPVPVTTRGIEASPYSYNLVHPTVGRIPDNPVYLDRDEDLAAGRITYRAAGAAGTAQLSTGARFGELFLGNGSELIRVPSVRTEYHPAQEGVLFGRTLIGSGDGAPALTSSARAHRPGERFTETMAKGVLGPWLATPTQPWKETHRPAWVFRHGDTIDVSVPAFTDDRPGHYGYNHADSEKSAGATRLYRDGALVGETSEPGTGVFKVPAAPGSYRLDVEANVGTPHWQATTGVRASWTFASAGNGGTTPLPLMAVRFSPSLDHLNQGPAGREVSIPVRVAHQAGAAAAPVTSLAVKASFDDGAHWRPLPVAREGDHWVVRLRNPARGGVSLRALVRDASGTTLDQTIRRAYTVR</sequence>
<comment type="caution">
    <text evidence="2">The sequence shown here is derived from an EMBL/GenBank/DDBJ whole genome shotgun (WGS) entry which is preliminary data.</text>
</comment>
<dbReference type="RefSeq" id="WP_182849346.1">
    <property type="nucleotide sequence ID" value="NZ_BAAALP010000061.1"/>
</dbReference>
<feature type="signal peptide" evidence="1">
    <location>
        <begin position="1"/>
        <end position="24"/>
    </location>
</feature>
<keyword evidence="1" id="KW-0732">Signal</keyword>
<organism evidence="2 3">
    <name type="scientific">Actinomadura namibiensis</name>
    <dbReference type="NCBI Taxonomy" id="182080"/>
    <lineage>
        <taxon>Bacteria</taxon>
        <taxon>Bacillati</taxon>
        <taxon>Actinomycetota</taxon>
        <taxon>Actinomycetes</taxon>
        <taxon>Streptosporangiales</taxon>
        <taxon>Thermomonosporaceae</taxon>
        <taxon>Actinomadura</taxon>
    </lineage>
</organism>
<dbReference type="Proteomes" id="UP000572680">
    <property type="component" value="Unassembled WGS sequence"/>
</dbReference>
<dbReference type="EMBL" id="JACJIA010000025">
    <property type="protein sequence ID" value="MBA8957537.1"/>
    <property type="molecule type" value="Genomic_DNA"/>
</dbReference>
<dbReference type="AlphaFoldDB" id="A0A7W3QSD5"/>
<evidence type="ECO:0000313" key="2">
    <source>
        <dbReference type="EMBL" id="MBA8957537.1"/>
    </source>
</evidence>